<feature type="modified residue" description="4-aspartylphosphate" evidence="2">
    <location>
        <position position="58"/>
    </location>
</feature>
<dbReference type="AlphaFoldDB" id="A0A5B2VC55"/>
<dbReference type="PROSITE" id="PS50110">
    <property type="entry name" value="RESPONSE_REGULATORY"/>
    <property type="match status" value="1"/>
</dbReference>
<dbReference type="RefSeq" id="WP_149818508.1">
    <property type="nucleotide sequence ID" value="NZ_VUOA01000025.1"/>
</dbReference>
<proteinExistence type="predicted"/>
<gene>
    <name evidence="4" type="ORF">F0L46_13895</name>
</gene>
<dbReference type="InterPro" id="IPR050595">
    <property type="entry name" value="Bact_response_regulator"/>
</dbReference>
<dbReference type="Pfam" id="PF00072">
    <property type="entry name" value="Response_reg"/>
    <property type="match status" value="1"/>
</dbReference>
<dbReference type="SMART" id="SM00448">
    <property type="entry name" value="REC"/>
    <property type="match status" value="1"/>
</dbReference>
<evidence type="ECO:0000313" key="4">
    <source>
        <dbReference type="EMBL" id="KAA2236564.1"/>
    </source>
</evidence>
<dbReference type="Proteomes" id="UP000323142">
    <property type="component" value="Unassembled WGS sequence"/>
</dbReference>
<sequence>MSMAPHHPLIVIVDDDTNVRDSLRGLMRSLGYEAEAFGSVEALRAAALPVRIDCLLLDIRLPGQDGLDYYEELVRAGGAPPAVFISGHASAEIKERACRAGAIACFLKPARGQDLIDAIAKAIAGGGVRPGEAASGAAPP</sequence>
<dbReference type="PANTHER" id="PTHR44591">
    <property type="entry name" value="STRESS RESPONSE REGULATOR PROTEIN 1"/>
    <property type="match status" value="1"/>
</dbReference>
<evidence type="ECO:0000259" key="3">
    <source>
        <dbReference type="PROSITE" id="PS50110"/>
    </source>
</evidence>
<dbReference type="OrthoDB" id="9782655at2"/>
<dbReference type="InterPro" id="IPR001789">
    <property type="entry name" value="Sig_transdc_resp-reg_receiver"/>
</dbReference>
<comment type="caution">
    <text evidence="4">The sequence shown here is derived from an EMBL/GenBank/DDBJ whole genome shotgun (WGS) entry which is preliminary data.</text>
</comment>
<organism evidence="4 5">
    <name type="scientific">Salinarimonas soli</name>
    <dbReference type="NCBI Taxonomy" id="1638099"/>
    <lineage>
        <taxon>Bacteria</taxon>
        <taxon>Pseudomonadati</taxon>
        <taxon>Pseudomonadota</taxon>
        <taxon>Alphaproteobacteria</taxon>
        <taxon>Hyphomicrobiales</taxon>
        <taxon>Salinarimonadaceae</taxon>
        <taxon>Salinarimonas</taxon>
    </lineage>
</organism>
<keyword evidence="5" id="KW-1185">Reference proteome</keyword>
<dbReference type="InterPro" id="IPR011006">
    <property type="entry name" value="CheY-like_superfamily"/>
</dbReference>
<accession>A0A5B2VC55</accession>
<evidence type="ECO:0000256" key="2">
    <source>
        <dbReference type="PROSITE-ProRule" id="PRU00169"/>
    </source>
</evidence>
<dbReference type="EMBL" id="VUOA01000025">
    <property type="protein sequence ID" value="KAA2236564.1"/>
    <property type="molecule type" value="Genomic_DNA"/>
</dbReference>
<evidence type="ECO:0000256" key="1">
    <source>
        <dbReference type="ARBA" id="ARBA00022553"/>
    </source>
</evidence>
<dbReference type="GO" id="GO:0000160">
    <property type="term" value="P:phosphorelay signal transduction system"/>
    <property type="evidence" value="ECO:0007669"/>
    <property type="project" value="InterPro"/>
</dbReference>
<reference evidence="4 5" key="1">
    <citation type="submission" date="2019-09" db="EMBL/GenBank/DDBJ databases">
        <title>Salinarimonas rosea gen. nov., sp. nov., a new member of the a-2 subgroup of the Proteobacteria.</title>
        <authorList>
            <person name="Liu J."/>
        </authorList>
    </citation>
    <scope>NUCLEOTIDE SEQUENCE [LARGE SCALE GENOMIC DNA]</scope>
    <source>
        <strain evidence="4 5">BN140002</strain>
    </source>
</reference>
<reference evidence="4 5" key="2">
    <citation type="submission" date="2019-09" db="EMBL/GenBank/DDBJ databases">
        <authorList>
            <person name="Jin C."/>
        </authorList>
    </citation>
    <scope>NUCLEOTIDE SEQUENCE [LARGE SCALE GENOMIC DNA]</scope>
    <source>
        <strain evidence="4 5">BN140002</strain>
    </source>
</reference>
<protein>
    <submittedName>
        <fullName evidence="4">Response regulator</fullName>
    </submittedName>
</protein>
<feature type="domain" description="Response regulatory" evidence="3">
    <location>
        <begin position="9"/>
        <end position="123"/>
    </location>
</feature>
<evidence type="ECO:0000313" key="5">
    <source>
        <dbReference type="Proteomes" id="UP000323142"/>
    </source>
</evidence>
<dbReference type="PANTHER" id="PTHR44591:SF25">
    <property type="entry name" value="CHEMOTAXIS TWO-COMPONENT RESPONSE REGULATOR"/>
    <property type="match status" value="1"/>
</dbReference>
<dbReference type="Gene3D" id="3.40.50.2300">
    <property type="match status" value="1"/>
</dbReference>
<name>A0A5B2VC55_9HYPH</name>
<keyword evidence="1 2" id="KW-0597">Phosphoprotein</keyword>
<dbReference type="SUPFAM" id="SSF52172">
    <property type="entry name" value="CheY-like"/>
    <property type="match status" value="1"/>
</dbReference>